<evidence type="ECO:0000256" key="6">
    <source>
        <dbReference type="SAM" id="Phobius"/>
    </source>
</evidence>
<dbReference type="InterPro" id="IPR050482">
    <property type="entry name" value="Sensor_HK_TwoCompSys"/>
</dbReference>
<organism evidence="7 8">
    <name type="scientific">Polaromonas jejuensis</name>
    <dbReference type="NCBI Taxonomy" id="457502"/>
    <lineage>
        <taxon>Bacteria</taxon>
        <taxon>Pseudomonadati</taxon>
        <taxon>Pseudomonadota</taxon>
        <taxon>Betaproteobacteria</taxon>
        <taxon>Burkholderiales</taxon>
        <taxon>Comamonadaceae</taxon>
        <taxon>Polaromonas</taxon>
    </lineage>
</organism>
<keyword evidence="6" id="KW-0812">Transmembrane</keyword>
<feature type="transmembrane region" description="Helical" evidence="6">
    <location>
        <begin position="139"/>
        <end position="161"/>
    </location>
</feature>
<feature type="transmembrane region" description="Helical" evidence="6">
    <location>
        <begin position="31"/>
        <end position="49"/>
    </location>
</feature>
<evidence type="ECO:0000313" key="8">
    <source>
        <dbReference type="Proteomes" id="UP001596084"/>
    </source>
</evidence>
<dbReference type="Gene3D" id="3.30.565.10">
    <property type="entry name" value="Histidine kinase-like ATPase, C-terminal domain"/>
    <property type="match status" value="1"/>
</dbReference>
<dbReference type="PANTHER" id="PTHR24421">
    <property type="entry name" value="NITRATE/NITRITE SENSOR PROTEIN NARX-RELATED"/>
    <property type="match status" value="1"/>
</dbReference>
<dbReference type="CDD" id="cd16917">
    <property type="entry name" value="HATPase_UhpB-NarQ-NarX-like"/>
    <property type="match status" value="1"/>
</dbReference>
<dbReference type="Proteomes" id="UP001596084">
    <property type="component" value="Unassembled WGS sequence"/>
</dbReference>
<accession>A0ABW0Q7H2</accession>
<keyword evidence="3" id="KW-0808">Transferase</keyword>
<keyword evidence="5" id="KW-0902">Two-component regulatory system</keyword>
<feature type="transmembrane region" description="Helical" evidence="6">
    <location>
        <begin position="116"/>
        <end position="132"/>
    </location>
</feature>
<feature type="transmembrane region" description="Helical" evidence="6">
    <location>
        <begin position="61"/>
        <end position="80"/>
    </location>
</feature>
<comment type="caution">
    <text evidence="7">The sequence shown here is derived from an EMBL/GenBank/DDBJ whole genome shotgun (WGS) entry which is preliminary data.</text>
</comment>
<keyword evidence="8" id="KW-1185">Reference proteome</keyword>
<dbReference type="Gene3D" id="1.20.5.1930">
    <property type="match status" value="1"/>
</dbReference>
<dbReference type="PANTHER" id="PTHR24421:SF10">
    <property type="entry name" value="NITRATE_NITRITE SENSOR PROTEIN NARQ"/>
    <property type="match status" value="1"/>
</dbReference>
<keyword evidence="4 7" id="KW-0418">Kinase</keyword>
<dbReference type="EC" id="2.7.13.3" evidence="2"/>
<evidence type="ECO:0000256" key="2">
    <source>
        <dbReference type="ARBA" id="ARBA00012438"/>
    </source>
</evidence>
<name>A0ABW0Q7H2_9BURK</name>
<evidence type="ECO:0000256" key="5">
    <source>
        <dbReference type="ARBA" id="ARBA00023012"/>
    </source>
</evidence>
<evidence type="ECO:0000256" key="3">
    <source>
        <dbReference type="ARBA" id="ARBA00022679"/>
    </source>
</evidence>
<feature type="transmembrane region" description="Helical" evidence="6">
    <location>
        <begin position="92"/>
        <end position="110"/>
    </location>
</feature>
<dbReference type="EMBL" id="JBHSMX010000011">
    <property type="protein sequence ID" value="MFC5520480.1"/>
    <property type="molecule type" value="Genomic_DNA"/>
</dbReference>
<evidence type="ECO:0000256" key="1">
    <source>
        <dbReference type="ARBA" id="ARBA00000085"/>
    </source>
</evidence>
<proteinExistence type="predicted"/>
<keyword evidence="6" id="KW-1133">Transmembrane helix</keyword>
<dbReference type="RefSeq" id="WP_068831384.1">
    <property type="nucleotide sequence ID" value="NZ_JBHSMX010000011.1"/>
</dbReference>
<dbReference type="InterPro" id="IPR036890">
    <property type="entry name" value="HATPase_C_sf"/>
</dbReference>
<dbReference type="GO" id="GO:0016301">
    <property type="term" value="F:kinase activity"/>
    <property type="evidence" value="ECO:0007669"/>
    <property type="project" value="UniProtKB-KW"/>
</dbReference>
<reference evidence="8" key="1">
    <citation type="journal article" date="2019" name="Int. J. Syst. Evol. Microbiol.">
        <title>The Global Catalogue of Microorganisms (GCM) 10K type strain sequencing project: providing services to taxonomists for standard genome sequencing and annotation.</title>
        <authorList>
            <consortium name="The Broad Institute Genomics Platform"/>
            <consortium name="The Broad Institute Genome Sequencing Center for Infectious Disease"/>
            <person name="Wu L."/>
            <person name="Ma J."/>
        </authorList>
    </citation>
    <scope>NUCLEOTIDE SEQUENCE [LARGE SCALE GENOMIC DNA]</scope>
    <source>
        <strain evidence="8">CGMCC 4.7277</strain>
    </source>
</reference>
<sequence length="401" mass="45034">MHWLTLRFLDPGLERAFAESFLPRVLRQGQIAVWMGMLVYVTHGLLLDWQSPALASAQPLGGLWGMRWTAMLVPVLVLVVCRTRWFAPHCHLWLSSVGFAAGWGLTAMQTQVTEQHAVAFYPLMVEVAFYTYNFVGARFIYALGVDLTLLAVYNVVFGFLFPYPARELLGHDFFLFSANLIGGTAGYLAERQRRRLFLQTQELARTQARMRESEAAQARARILRDMHDGVGSHISTAIRQLESGRATQDDVLHTLRDSLDQLKLSIDAMNLPQGDITALLANLRYRLEPRLAASDIELQWGVDLLEPIERLDAQAMRQLQFMVLEALSNVLQHAQASVLRIEAAMTPRGIRLRLVDNGHGFDVMVPLRKGLQSMRERAQAIGATLSLHSAPGRTVVEILIP</sequence>
<keyword evidence="6" id="KW-0472">Membrane</keyword>
<comment type="catalytic activity">
    <reaction evidence="1">
        <text>ATP + protein L-histidine = ADP + protein N-phospho-L-histidine.</text>
        <dbReference type="EC" id="2.7.13.3"/>
    </reaction>
</comment>
<gene>
    <name evidence="7" type="ORF">ACFPP7_06075</name>
</gene>
<protein>
    <recommendedName>
        <fullName evidence="2">histidine kinase</fullName>
        <ecNumber evidence="2">2.7.13.3</ecNumber>
    </recommendedName>
</protein>
<evidence type="ECO:0000256" key="4">
    <source>
        <dbReference type="ARBA" id="ARBA00022777"/>
    </source>
</evidence>
<evidence type="ECO:0000313" key="7">
    <source>
        <dbReference type="EMBL" id="MFC5520480.1"/>
    </source>
</evidence>
<dbReference type="SUPFAM" id="SSF55874">
    <property type="entry name" value="ATPase domain of HSP90 chaperone/DNA topoisomerase II/histidine kinase"/>
    <property type="match status" value="1"/>
</dbReference>